<feature type="transmembrane region" description="Helical" evidence="1">
    <location>
        <begin position="28"/>
        <end position="48"/>
    </location>
</feature>
<keyword evidence="1" id="KW-0812">Transmembrane</keyword>
<keyword evidence="1" id="KW-0472">Membrane</keyword>
<name>A0A8H4QWS7_9AGAR</name>
<organism evidence="2 3">
    <name type="scientific">Agrocybe pediades</name>
    <dbReference type="NCBI Taxonomy" id="84607"/>
    <lineage>
        <taxon>Eukaryota</taxon>
        <taxon>Fungi</taxon>
        <taxon>Dikarya</taxon>
        <taxon>Basidiomycota</taxon>
        <taxon>Agaricomycotina</taxon>
        <taxon>Agaricomycetes</taxon>
        <taxon>Agaricomycetidae</taxon>
        <taxon>Agaricales</taxon>
        <taxon>Agaricineae</taxon>
        <taxon>Strophariaceae</taxon>
        <taxon>Agrocybe</taxon>
    </lineage>
</organism>
<dbReference type="AlphaFoldDB" id="A0A8H4QWS7"/>
<reference evidence="2 3" key="1">
    <citation type="submission" date="2019-12" db="EMBL/GenBank/DDBJ databases">
        <authorList>
            <person name="Floudas D."/>
            <person name="Bentzer J."/>
            <person name="Ahren D."/>
            <person name="Johansson T."/>
            <person name="Persson P."/>
            <person name="Tunlid A."/>
        </authorList>
    </citation>
    <scope>NUCLEOTIDE SEQUENCE [LARGE SCALE GENOMIC DNA]</scope>
    <source>
        <strain evidence="2 3">CBS 102.39</strain>
    </source>
</reference>
<dbReference type="Proteomes" id="UP000521872">
    <property type="component" value="Unassembled WGS sequence"/>
</dbReference>
<evidence type="ECO:0000256" key="1">
    <source>
        <dbReference type="SAM" id="Phobius"/>
    </source>
</evidence>
<evidence type="ECO:0000313" key="3">
    <source>
        <dbReference type="Proteomes" id="UP000521872"/>
    </source>
</evidence>
<sequence>MFASRVLRNVAAGGNRLMQGGTGSNDTALLFGTGALCGLTALVYYGGWKAEGTSKASREHAKELERQAAANTYVVPK</sequence>
<accession>A0A8H4QWS7</accession>
<comment type="caution">
    <text evidence="2">The sequence shown here is derived from an EMBL/GenBank/DDBJ whole genome shotgun (WGS) entry which is preliminary data.</text>
</comment>
<protein>
    <submittedName>
        <fullName evidence="2">Uncharacterized protein</fullName>
    </submittedName>
</protein>
<proteinExistence type="predicted"/>
<keyword evidence="3" id="KW-1185">Reference proteome</keyword>
<dbReference type="EMBL" id="JAACJL010000017">
    <property type="protein sequence ID" value="KAF4618631.1"/>
    <property type="molecule type" value="Genomic_DNA"/>
</dbReference>
<keyword evidence="1" id="KW-1133">Transmembrane helix</keyword>
<gene>
    <name evidence="2" type="ORF">D9613_010106</name>
</gene>
<evidence type="ECO:0000313" key="2">
    <source>
        <dbReference type="EMBL" id="KAF4618631.1"/>
    </source>
</evidence>